<dbReference type="Proteomes" id="UP001208570">
    <property type="component" value="Unassembled WGS sequence"/>
</dbReference>
<evidence type="ECO:0000256" key="2">
    <source>
        <dbReference type="ARBA" id="ARBA00022679"/>
    </source>
</evidence>
<comment type="catalytic activity">
    <reaction evidence="8">
        <text>L-threonyl-[protein] + ATP = O-phospho-L-threonyl-[protein] + ADP + H(+)</text>
        <dbReference type="Rhea" id="RHEA:46608"/>
        <dbReference type="Rhea" id="RHEA-COMP:11060"/>
        <dbReference type="Rhea" id="RHEA-COMP:11605"/>
        <dbReference type="ChEBI" id="CHEBI:15378"/>
        <dbReference type="ChEBI" id="CHEBI:30013"/>
        <dbReference type="ChEBI" id="CHEBI:30616"/>
        <dbReference type="ChEBI" id="CHEBI:61977"/>
        <dbReference type="ChEBI" id="CHEBI:456216"/>
        <dbReference type="EC" id="2.7.12.2"/>
    </reaction>
</comment>
<keyword evidence="14" id="KW-1185">Reference proteome</keyword>
<evidence type="ECO:0000313" key="13">
    <source>
        <dbReference type="EMBL" id="KAK2155120.1"/>
    </source>
</evidence>
<evidence type="ECO:0000256" key="9">
    <source>
        <dbReference type="ARBA" id="ARBA00051693"/>
    </source>
</evidence>
<evidence type="ECO:0000256" key="8">
    <source>
        <dbReference type="ARBA" id="ARBA00049299"/>
    </source>
</evidence>
<keyword evidence="6" id="KW-0829">Tyrosine-protein kinase</keyword>
<dbReference type="EMBL" id="JAODUP010000248">
    <property type="protein sequence ID" value="KAK2155120.1"/>
    <property type="molecule type" value="Genomic_DNA"/>
</dbReference>
<dbReference type="PROSITE" id="PS50011">
    <property type="entry name" value="PROTEIN_KINASE_DOM"/>
    <property type="match status" value="1"/>
</dbReference>
<dbReference type="SMART" id="SM00220">
    <property type="entry name" value="S_TKc"/>
    <property type="match status" value="1"/>
</dbReference>
<dbReference type="FunFam" id="3.30.200.20:FF:000100">
    <property type="entry name" value="Dual specificity mitogen-activated protein kinase kinase 1"/>
    <property type="match status" value="1"/>
</dbReference>
<dbReference type="GO" id="GO:0004713">
    <property type="term" value="F:protein tyrosine kinase activity"/>
    <property type="evidence" value="ECO:0007669"/>
    <property type="project" value="UniProtKB-KW"/>
</dbReference>
<dbReference type="GO" id="GO:0004674">
    <property type="term" value="F:protein serine/threonine kinase activity"/>
    <property type="evidence" value="ECO:0007669"/>
    <property type="project" value="UniProtKB-KW"/>
</dbReference>
<keyword evidence="2" id="KW-0808">Transferase</keyword>
<evidence type="ECO:0000256" key="4">
    <source>
        <dbReference type="ARBA" id="ARBA00022777"/>
    </source>
</evidence>
<dbReference type="AlphaFoldDB" id="A0AAD9JMB5"/>
<keyword evidence="11" id="KW-0732">Signal</keyword>
<organism evidence="13 14">
    <name type="scientific">Paralvinella palmiformis</name>
    <dbReference type="NCBI Taxonomy" id="53620"/>
    <lineage>
        <taxon>Eukaryota</taxon>
        <taxon>Metazoa</taxon>
        <taxon>Spiralia</taxon>
        <taxon>Lophotrochozoa</taxon>
        <taxon>Annelida</taxon>
        <taxon>Polychaeta</taxon>
        <taxon>Sedentaria</taxon>
        <taxon>Canalipalpata</taxon>
        <taxon>Terebellida</taxon>
        <taxon>Terebelliformia</taxon>
        <taxon>Alvinellidae</taxon>
        <taxon>Paralvinella</taxon>
    </lineage>
</organism>
<feature type="chain" id="PRO_5042076247" description="Protein kinase domain-containing protein" evidence="11">
    <location>
        <begin position="20"/>
        <end position="319"/>
    </location>
</feature>
<dbReference type="GO" id="GO:0005524">
    <property type="term" value="F:ATP binding"/>
    <property type="evidence" value="ECO:0007669"/>
    <property type="project" value="UniProtKB-KW"/>
</dbReference>
<evidence type="ECO:0000313" key="14">
    <source>
        <dbReference type="Proteomes" id="UP001208570"/>
    </source>
</evidence>
<reference evidence="13" key="1">
    <citation type="journal article" date="2023" name="Mol. Biol. Evol.">
        <title>Third-Generation Sequencing Reveals the Adaptive Role of the Epigenome in Three Deep-Sea Polychaetes.</title>
        <authorList>
            <person name="Perez M."/>
            <person name="Aroh O."/>
            <person name="Sun Y."/>
            <person name="Lan Y."/>
            <person name="Juniper S.K."/>
            <person name="Young C.R."/>
            <person name="Angers B."/>
            <person name="Qian P.Y."/>
        </authorList>
    </citation>
    <scope>NUCLEOTIDE SEQUENCE</scope>
    <source>
        <strain evidence="13">P08H-3</strain>
    </source>
</reference>
<keyword evidence="3" id="KW-0547">Nucleotide-binding</keyword>
<dbReference type="InterPro" id="IPR000719">
    <property type="entry name" value="Prot_kinase_dom"/>
</dbReference>
<accession>A0AAD9JMB5</accession>
<feature type="domain" description="Protein kinase" evidence="12">
    <location>
        <begin position="59"/>
        <end position="309"/>
    </location>
</feature>
<dbReference type="Gene3D" id="1.10.510.10">
    <property type="entry name" value="Transferase(Phosphotransferase) domain 1"/>
    <property type="match status" value="1"/>
</dbReference>
<keyword evidence="4" id="KW-0418">Kinase</keyword>
<gene>
    <name evidence="13" type="ORF">LSH36_248g01003</name>
</gene>
<dbReference type="InterPro" id="IPR011009">
    <property type="entry name" value="Kinase-like_dom_sf"/>
</dbReference>
<feature type="non-terminal residue" evidence="13">
    <location>
        <position position="319"/>
    </location>
</feature>
<evidence type="ECO:0000256" key="11">
    <source>
        <dbReference type="SAM" id="SignalP"/>
    </source>
</evidence>
<dbReference type="Gene3D" id="3.30.200.20">
    <property type="entry name" value="Phosphorylase Kinase, domain 1"/>
    <property type="match status" value="1"/>
</dbReference>
<evidence type="ECO:0000259" key="12">
    <source>
        <dbReference type="PROSITE" id="PS50011"/>
    </source>
</evidence>
<dbReference type="Pfam" id="PF00069">
    <property type="entry name" value="Pkinase"/>
    <property type="match status" value="1"/>
</dbReference>
<feature type="coiled-coil region" evidence="10">
    <location>
        <begin position="14"/>
        <end position="48"/>
    </location>
</feature>
<keyword evidence="10" id="KW-0175">Coiled coil</keyword>
<evidence type="ECO:0000256" key="6">
    <source>
        <dbReference type="ARBA" id="ARBA00023137"/>
    </source>
</evidence>
<evidence type="ECO:0000256" key="1">
    <source>
        <dbReference type="ARBA" id="ARBA00022527"/>
    </source>
</evidence>
<comment type="caution">
    <text evidence="13">The sequence shown here is derived from an EMBL/GenBank/DDBJ whole genome shotgun (WGS) entry which is preliminary data.</text>
</comment>
<protein>
    <recommendedName>
        <fullName evidence="12">Protein kinase domain-containing protein</fullName>
    </recommendedName>
</protein>
<dbReference type="PANTHER" id="PTHR47448:SF1">
    <property type="entry name" value="SERINE_THREONINE-PROTEIN KINASE STE7 HOMOLOG"/>
    <property type="match status" value="1"/>
</dbReference>
<keyword evidence="5" id="KW-0067">ATP-binding</keyword>
<dbReference type="SUPFAM" id="SSF56112">
    <property type="entry name" value="Protein kinase-like (PK-like)"/>
    <property type="match status" value="1"/>
</dbReference>
<keyword evidence="1" id="KW-0723">Serine/threonine-protein kinase</keyword>
<dbReference type="InterPro" id="IPR050915">
    <property type="entry name" value="MAP_kinase_kinase"/>
</dbReference>
<sequence length="319" mass="36160">VLFLFSWTVLFSFSGSTEANLEKLQKKLQELELDEQQRERLQEFLKQKKEVGDLVMEDFEKLGELGAGNGGVVWHVRHKPTNLIMAQKLIHLEIKPAVRNQIIRELKVLHECNSPYIVGFYGAFYSDGEISICMEYMVLKGLSYLREKHQIMHRDVKPSNILVNSRGEIKMCDFGVSGQLIDSMANSFVGTRSYMSPERLQGTLYSVQSDIWSLGLSLVEMALGKYPIPPPSPEDLAVIFGPNALEEQMNAAKGGKPLMGKRQSFTPATDGPRPMAIFELLDYIVNENHAFVRKTEQEYLQAVNFGEWVRKVMNIAPLS</sequence>
<proteinExistence type="predicted"/>
<feature type="signal peptide" evidence="11">
    <location>
        <begin position="1"/>
        <end position="19"/>
    </location>
</feature>
<dbReference type="PROSITE" id="PS00108">
    <property type="entry name" value="PROTEIN_KINASE_ST"/>
    <property type="match status" value="1"/>
</dbReference>
<evidence type="ECO:0000256" key="10">
    <source>
        <dbReference type="SAM" id="Coils"/>
    </source>
</evidence>
<dbReference type="GO" id="GO:0004708">
    <property type="term" value="F:MAP kinase kinase activity"/>
    <property type="evidence" value="ECO:0007669"/>
    <property type="project" value="UniProtKB-EC"/>
</dbReference>
<evidence type="ECO:0000256" key="7">
    <source>
        <dbReference type="ARBA" id="ARBA00049014"/>
    </source>
</evidence>
<evidence type="ECO:0000256" key="3">
    <source>
        <dbReference type="ARBA" id="ARBA00022741"/>
    </source>
</evidence>
<name>A0AAD9JMB5_9ANNE</name>
<evidence type="ECO:0000256" key="5">
    <source>
        <dbReference type="ARBA" id="ARBA00022840"/>
    </source>
</evidence>
<comment type="catalytic activity">
    <reaction evidence="9">
        <text>L-tyrosyl-[protein] + ATP = O-phospho-L-tyrosyl-[protein] + ADP + H(+)</text>
        <dbReference type="Rhea" id="RHEA:10596"/>
        <dbReference type="Rhea" id="RHEA-COMP:10136"/>
        <dbReference type="Rhea" id="RHEA-COMP:20101"/>
        <dbReference type="ChEBI" id="CHEBI:15378"/>
        <dbReference type="ChEBI" id="CHEBI:30616"/>
        <dbReference type="ChEBI" id="CHEBI:46858"/>
        <dbReference type="ChEBI" id="CHEBI:61978"/>
        <dbReference type="ChEBI" id="CHEBI:456216"/>
        <dbReference type="EC" id="2.7.12.2"/>
    </reaction>
</comment>
<comment type="catalytic activity">
    <reaction evidence="7">
        <text>L-seryl-[protein] + ATP = O-phospho-L-seryl-[protein] + ADP + H(+)</text>
        <dbReference type="Rhea" id="RHEA:17989"/>
        <dbReference type="Rhea" id="RHEA-COMP:9863"/>
        <dbReference type="Rhea" id="RHEA-COMP:11604"/>
        <dbReference type="ChEBI" id="CHEBI:15378"/>
        <dbReference type="ChEBI" id="CHEBI:29999"/>
        <dbReference type="ChEBI" id="CHEBI:30616"/>
        <dbReference type="ChEBI" id="CHEBI:83421"/>
        <dbReference type="ChEBI" id="CHEBI:456216"/>
        <dbReference type="EC" id="2.7.12.2"/>
    </reaction>
</comment>
<dbReference type="InterPro" id="IPR008271">
    <property type="entry name" value="Ser/Thr_kinase_AS"/>
</dbReference>
<dbReference type="PANTHER" id="PTHR47448">
    <property type="entry name" value="DUAL SPECIFICITY MITOGEN-ACTIVATED PROTEIN KINASE KINASE DSOR1-LIKE PROTEIN"/>
    <property type="match status" value="1"/>
</dbReference>